<proteinExistence type="predicted"/>
<dbReference type="OrthoDB" id="5571888at2759"/>
<organism evidence="3 4">
    <name type="scientific">Calocera viscosa (strain TUFC12733)</name>
    <dbReference type="NCBI Taxonomy" id="1330018"/>
    <lineage>
        <taxon>Eukaryota</taxon>
        <taxon>Fungi</taxon>
        <taxon>Dikarya</taxon>
        <taxon>Basidiomycota</taxon>
        <taxon>Agaricomycotina</taxon>
        <taxon>Dacrymycetes</taxon>
        <taxon>Dacrymycetales</taxon>
        <taxon>Dacrymycetaceae</taxon>
        <taxon>Calocera</taxon>
    </lineage>
</organism>
<feature type="region of interest" description="Disordered" evidence="2">
    <location>
        <begin position="31"/>
        <end position="60"/>
    </location>
</feature>
<name>A0A167HW14_CALVF</name>
<protein>
    <submittedName>
        <fullName evidence="3">Uncharacterized protein</fullName>
    </submittedName>
</protein>
<dbReference type="STRING" id="1330018.A0A167HW14"/>
<evidence type="ECO:0000313" key="4">
    <source>
        <dbReference type="Proteomes" id="UP000076738"/>
    </source>
</evidence>
<evidence type="ECO:0000256" key="1">
    <source>
        <dbReference type="SAM" id="Coils"/>
    </source>
</evidence>
<accession>A0A167HW14</accession>
<dbReference type="AlphaFoldDB" id="A0A167HW14"/>
<feature type="coiled-coil region" evidence="1">
    <location>
        <begin position="2"/>
        <end position="29"/>
    </location>
</feature>
<evidence type="ECO:0000313" key="3">
    <source>
        <dbReference type="EMBL" id="KZO92044.1"/>
    </source>
</evidence>
<keyword evidence="4" id="KW-1185">Reference proteome</keyword>
<reference evidence="3 4" key="1">
    <citation type="journal article" date="2016" name="Mol. Biol. Evol.">
        <title>Comparative Genomics of Early-Diverging Mushroom-Forming Fungi Provides Insights into the Origins of Lignocellulose Decay Capabilities.</title>
        <authorList>
            <person name="Nagy L.G."/>
            <person name="Riley R."/>
            <person name="Tritt A."/>
            <person name="Adam C."/>
            <person name="Daum C."/>
            <person name="Floudas D."/>
            <person name="Sun H."/>
            <person name="Yadav J.S."/>
            <person name="Pangilinan J."/>
            <person name="Larsson K.H."/>
            <person name="Matsuura K."/>
            <person name="Barry K."/>
            <person name="Labutti K."/>
            <person name="Kuo R."/>
            <person name="Ohm R.A."/>
            <person name="Bhattacharya S.S."/>
            <person name="Shirouzu T."/>
            <person name="Yoshinaga Y."/>
            <person name="Martin F.M."/>
            <person name="Grigoriev I.V."/>
            <person name="Hibbett D.S."/>
        </authorList>
    </citation>
    <scope>NUCLEOTIDE SEQUENCE [LARGE SCALE GENOMIC DNA]</scope>
    <source>
        <strain evidence="3 4">TUFC12733</strain>
    </source>
</reference>
<dbReference type="EMBL" id="KV417315">
    <property type="protein sequence ID" value="KZO92044.1"/>
    <property type="molecule type" value="Genomic_DNA"/>
</dbReference>
<evidence type="ECO:0000256" key="2">
    <source>
        <dbReference type="SAM" id="MobiDB-lite"/>
    </source>
</evidence>
<dbReference type="Proteomes" id="UP000076738">
    <property type="component" value="Unassembled WGS sequence"/>
</dbReference>
<gene>
    <name evidence="3" type="ORF">CALVIDRAFT_329949</name>
</gene>
<keyword evidence="1" id="KW-0175">Coiled coil</keyword>
<feature type="compositionally biased region" description="Pro residues" evidence="2">
    <location>
        <begin position="45"/>
        <end position="60"/>
    </location>
</feature>
<sequence>MIAAIRDELASYRRENNELRSEIATLRTAVLDGRASGTRTAATPAPEPASLPRPTPSPMPKVNPYKDITPSSNFWGGASMSGGITSVHTTLLPDLASNGSLSATLAGKMPPTASFNINPLLNSPPPPSTTARGLEPLPNSFDSFVEGNPFNLKSIDTYRMHLWSRLAKEAGAVQAQRERDELETNPTITSLASALRPAFFYAEAREEATKRAAFKQALLPTPADSPHSGAVEPDMREAFYAATLASQTLVSKLGSAFWEAFSGPAGSSSPLDANKVRAVLEGKAVVRVVDVEEDPADSLIEKLGSMSLKDATKEANRKMGPRCMGAKDCAGRVGGLFQHVQSVWREAPLMRR</sequence>